<dbReference type="SUPFAM" id="SSF55874">
    <property type="entry name" value="ATPase domain of HSP90 chaperone/DNA topoisomerase II/histidine kinase"/>
    <property type="match status" value="1"/>
</dbReference>
<comment type="subcellular location">
    <subcellularLocation>
        <location evidence="2">Cell membrane</location>
        <topology evidence="2">Multi-pass membrane protein</topology>
    </subcellularLocation>
</comment>
<dbReference type="PROSITE" id="PS50109">
    <property type="entry name" value="HIS_KIN"/>
    <property type="match status" value="1"/>
</dbReference>
<evidence type="ECO:0000313" key="18">
    <source>
        <dbReference type="EMBL" id="MUG47856.1"/>
    </source>
</evidence>
<gene>
    <name evidence="17" type="primary">cutS</name>
    <name evidence="18" type="ORF">GNP95_23205</name>
    <name evidence="17" type="ORF">J15TS10_33520</name>
</gene>
<evidence type="ECO:0000256" key="2">
    <source>
        <dbReference type="ARBA" id="ARBA00004651"/>
    </source>
</evidence>
<dbReference type="FunFam" id="3.30.565.10:FF:000006">
    <property type="entry name" value="Sensor histidine kinase WalK"/>
    <property type="match status" value="1"/>
</dbReference>
<dbReference type="GO" id="GO:0005524">
    <property type="term" value="F:ATP binding"/>
    <property type="evidence" value="ECO:0007669"/>
    <property type="project" value="UniProtKB-KW"/>
</dbReference>
<dbReference type="SUPFAM" id="SSF158472">
    <property type="entry name" value="HAMP domain-like"/>
    <property type="match status" value="1"/>
</dbReference>
<dbReference type="Proteomes" id="UP000681290">
    <property type="component" value="Unassembled WGS sequence"/>
</dbReference>
<dbReference type="AlphaFoldDB" id="A0A7X2Z5I7"/>
<evidence type="ECO:0000256" key="6">
    <source>
        <dbReference type="ARBA" id="ARBA00022679"/>
    </source>
</evidence>
<evidence type="ECO:0000256" key="5">
    <source>
        <dbReference type="ARBA" id="ARBA00022553"/>
    </source>
</evidence>
<dbReference type="PANTHER" id="PTHR45528">
    <property type="entry name" value="SENSOR HISTIDINE KINASE CPXA"/>
    <property type="match status" value="1"/>
</dbReference>
<dbReference type="EMBL" id="WNZW01000016">
    <property type="protein sequence ID" value="MUG47856.1"/>
    <property type="molecule type" value="Genomic_DNA"/>
</dbReference>
<keyword evidence="9" id="KW-0418">Kinase</keyword>
<dbReference type="PRINTS" id="PR00344">
    <property type="entry name" value="BCTRLSENSOR"/>
</dbReference>
<sequence length="373" mass="41275">MKIANKLSLRIRITLLAGGILVLCSIILTGAAFYNAYTLFYELTAAEVLLPPNAPQSAELGDVPINTVRSTVLAAKAHFDHVGLTTLAAVSILGMVMVYTVAGRSLLPIHRLSKTIATITEANLKKRIPEEGRKDEVGALGHSFNVMLDRLERSFVRQKQFSANAAHELKTPLATINAGIQVLRLEEAPTVADYEETLTTVERNVKRLMAVVDDLLTLYDEQDEGSIDAVNLKEMFDTICGELRFRFEEKQLEVDLHCELQTVQANPVLLYRACFNLVENAAKYNKDGGRIWIKTFAEDRGGKIVIYDTGRGIPASELQSIFDPFHRVNKSRSRKEGGAGLGLSIVKSIVEKHGWRVSVESVPEQGSTFTIMF</sequence>
<dbReference type="InterPro" id="IPR036890">
    <property type="entry name" value="HATPase_C_sf"/>
</dbReference>
<dbReference type="Pfam" id="PF02518">
    <property type="entry name" value="HATPase_c"/>
    <property type="match status" value="1"/>
</dbReference>
<feature type="transmembrane region" description="Helical" evidence="14">
    <location>
        <begin position="82"/>
        <end position="102"/>
    </location>
</feature>
<dbReference type="SMART" id="SM00388">
    <property type="entry name" value="HisKA"/>
    <property type="match status" value="1"/>
</dbReference>
<dbReference type="GO" id="GO:0005886">
    <property type="term" value="C:plasma membrane"/>
    <property type="evidence" value="ECO:0007669"/>
    <property type="project" value="UniProtKB-SubCell"/>
</dbReference>
<dbReference type="InterPro" id="IPR050398">
    <property type="entry name" value="HssS/ArlS-like"/>
</dbReference>
<dbReference type="SMART" id="SM00387">
    <property type="entry name" value="HATPase_c"/>
    <property type="match status" value="1"/>
</dbReference>
<evidence type="ECO:0000256" key="4">
    <source>
        <dbReference type="ARBA" id="ARBA00022475"/>
    </source>
</evidence>
<dbReference type="Gene3D" id="3.30.565.10">
    <property type="entry name" value="Histidine kinase-like ATPase, C-terminal domain"/>
    <property type="match status" value="1"/>
</dbReference>
<dbReference type="CDD" id="cd06225">
    <property type="entry name" value="HAMP"/>
    <property type="match status" value="1"/>
</dbReference>
<keyword evidence="5" id="KW-0597">Phosphoprotein</keyword>
<evidence type="ECO:0000256" key="7">
    <source>
        <dbReference type="ARBA" id="ARBA00022692"/>
    </source>
</evidence>
<keyword evidence="11 14" id="KW-1133">Transmembrane helix</keyword>
<accession>A0A7X2Z5I7</accession>
<evidence type="ECO:0000256" key="8">
    <source>
        <dbReference type="ARBA" id="ARBA00022741"/>
    </source>
</evidence>
<proteinExistence type="predicted"/>
<evidence type="ECO:0000259" key="15">
    <source>
        <dbReference type="PROSITE" id="PS50109"/>
    </source>
</evidence>
<protein>
    <recommendedName>
        <fullName evidence="3">histidine kinase</fullName>
        <ecNumber evidence="3">2.7.13.3</ecNumber>
    </recommendedName>
</protein>
<dbReference type="Gene3D" id="1.10.287.130">
    <property type="match status" value="1"/>
</dbReference>
<evidence type="ECO:0000256" key="12">
    <source>
        <dbReference type="ARBA" id="ARBA00023012"/>
    </source>
</evidence>
<keyword evidence="8" id="KW-0547">Nucleotide-binding</keyword>
<feature type="transmembrane region" description="Helical" evidence="14">
    <location>
        <begin position="12"/>
        <end position="34"/>
    </location>
</feature>
<feature type="domain" description="HAMP" evidence="16">
    <location>
        <begin position="103"/>
        <end position="156"/>
    </location>
</feature>
<dbReference type="EC" id="2.7.13.3" evidence="3"/>
<dbReference type="Pfam" id="PF00512">
    <property type="entry name" value="HisKA"/>
    <property type="match status" value="1"/>
</dbReference>
<keyword evidence="13 14" id="KW-0472">Membrane</keyword>
<dbReference type="InterPro" id="IPR005467">
    <property type="entry name" value="His_kinase_dom"/>
</dbReference>
<dbReference type="InterPro" id="IPR004358">
    <property type="entry name" value="Sig_transdc_His_kin-like_C"/>
</dbReference>
<dbReference type="SMART" id="SM00304">
    <property type="entry name" value="HAMP"/>
    <property type="match status" value="1"/>
</dbReference>
<dbReference type="Proteomes" id="UP000447876">
    <property type="component" value="Unassembled WGS sequence"/>
</dbReference>
<dbReference type="RefSeq" id="WP_155613226.1">
    <property type="nucleotide sequence ID" value="NZ_BOSM01000005.1"/>
</dbReference>
<name>A0A7X2Z5I7_9BACL</name>
<organism evidence="18 19">
    <name type="scientific">Paenibacillus woosongensis</name>
    <dbReference type="NCBI Taxonomy" id="307580"/>
    <lineage>
        <taxon>Bacteria</taxon>
        <taxon>Bacillati</taxon>
        <taxon>Bacillota</taxon>
        <taxon>Bacilli</taxon>
        <taxon>Bacillales</taxon>
        <taxon>Paenibacillaceae</taxon>
        <taxon>Paenibacillus</taxon>
    </lineage>
</organism>
<dbReference type="EMBL" id="BOSM01000005">
    <property type="protein sequence ID" value="GIP59538.1"/>
    <property type="molecule type" value="Genomic_DNA"/>
</dbReference>
<dbReference type="PANTHER" id="PTHR45528:SF1">
    <property type="entry name" value="SENSOR HISTIDINE KINASE CPXA"/>
    <property type="match status" value="1"/>
</dbReference>
<evidence type="ECO:0000256" key="3">
    <source>
        <dbReference type="ARBA" id="ARBA00012438"/>
    </source>
</evidence>
<dbReference type="SUPFAM" id="SSF47384">
    <property type="entry name" value="Homodimeric domain of signal transducing histidine kinase"/>
    <property type="match status" value="1"/>
</dbReference>
<dbReference type="OrthoDB" id="9813151at2"/>
<dbReference type="Gene3D" id="6.10.340.10">
    <property type="match status" value="1"/>
</dbReference>
<evidence type="ECO:0000256" key="1">
    <source>
        <dbReference type="ARBA" id="ARBA00000085"/>
    </source>
</evidence>
<reference evidence="18 19" key="1">
    <citation type="submission" date="2019-11" db="EMBL/GenBank/DDBJ databases">
        <title>Draft genome sequences of five Paenibacillus species of dairy origin.</title>
        <authorList>
            <person name="Olajide A.M."/>
            <person name="Chen S."/>
            <person name="Lapointe G."/>
        </authorList>
    </citation>
    <scope>NUCLEOTIDE SEQUENCE [LARGE SCALE GENOMIC DNA]</scope>
    <source>
        <strain evidence="18 19">12CR55</strain>
    </source>
</reference>
<keyword evidence="4" id="KW-1003">Cell membrane</keyword>
<evidence type="ECO:0000256" key="11">
    <source>
        <dbReference type="ARBA" id="ARBA00022989"/>
    </source>
</evidence>
<dbReference type="InterPro" id="IPR003661">
    <property type="entry name" value="HisK_dim/P_dom"/>
</dbReference>
<dbReference type="InterPro" id="IPR036097">
    <property type="entry name" value="HisK_dim/P_sf"/>
</dbReference>
<dbReference type="InterPro" id="IPR003660">
    <property type="entry name" value="HAMP_dom"/>
</dbReference>
<keyword evidence="10" id="KW-0067">ATP-binding</keyword>
<reference evidence="17 20" key="2">
    <citation type="submission" date="2021-03" db="EMBL/GenBank/DDBJ databases">
        <title>Antimicrobial resistance genes in bacteria isolated from Japanese honey, and their potential for conferring macrolide and lincosamide resistance in the American foulbrood pathogen Paenibacillus larvae.</title>
        <authorList>
            <person name="Okamoto M."/>
            <person name="Kumagai M."/>
            <person name="Kanamori H."/>
            <person name="Takamatsu D."/>
        </authorList>
    </citation>
    <scope>NUCLEOTIDE SEQUENCE [LARGE SCALE GENOMIC DNA]</scope>
    <source>
        <strain evidence="17 20">J15TS10</strain>
    </source>
</reference>
<evidence type="ECO:0000256" key="13">
    <source>
        <dbReference type="ARBA" id="ARBA00023136"/>
    </source>
</evidence>
<comment type="catalytic activity">
    <reaction evidence="1">
        <text>ATP + protein L-histidine = ADP + protein N-phospho-L-histidine.</text>
        <dbReference type="EC" id="2.7.13.3"/>
    </reaction>
</comment>
<keyword evidence="20" id="KW-1185">Reference proteome</keyword>
<evidence type="ECO:0000259" key="16">
    <source>
        <dbReference type="PROSITE" id="PS50885"/>
    </source>
</evidence>
<evidence type="ECO:0000313" key="19">
    <source>
        <dbReference type="Proteomes" id="UP000447876"/>
    </source>
</evidence>
<keyword evidence="12" id="KW-0902">Two-component regulatory system</keyword>
<dbReference type="InterPro" id="IPR003594">
    <property type="entry name" value="HATPase_dom"/>
</dbReference>
<evidence type="ECO:0000256" key="9">
    <source>
        <dbReference type="ARBA" id="ARBA00022777"/>
    </source>
</evidence>
<evidence type="ECO:0000313" key="20">
    <source>
        <dbReference type="Proteomes" id="UP000681290"/>
    </source>
</evidence>
<dbReference type="CDD" id="cd00082">
    <property type="entry name" value="HisKA"/>
    <property type="match status" value="1"/>
</dbReference>
<evidence type="ECO:0000313" key="17">
    <source>
        <dbReference type="EMBL" id="GIP59538.1"/>
    </source>
</evidence>
<keyword evidence="7 14" id="KW-0812">Transmembrane</keyword>
<keyword evidence="6" id="KW-0808">Transferase</keyword>
<dbReference type="Pfam" id="PF00672">
    <property type="entry name" value="HAMP"/>
    <property type="match status" value="1"/>
</dbReference>
<dbReference type="PROSITE" id="PS50885">
    <property type="entry name" value="HAMP"/>
    <property type="match status" value="1"/>
</dbReference>
<comment type="caution">
    <text evidence="18">The sequence shown here is derived from an EMBL/GenBank/DDBJ whole genome shotgun (WGS) entry which is preliminary data.</text>
</comment>
<evidence type="ECO:0000256" key="14">
    <source>
        <dbReference type="SAM" id="Phobius"/>
    </source>
</evidence>
<evidence type="ECO:0000256" key="10">
    <source>
        <dbReference type="ARBA" id="ARBA00022840"/>
    </source>
</evidence>
<feature type="domain" description="Histidine kinase" evidence="15">
    <location>
        <begin position="164"/>
        <end position="373"/>
    </location>
</feature>
<dbReference type="GO" id="GO:0000155">
    <property type="term" value="F:phosphorelay sensor kinase activity"/>
    <property type="evidence" value="ECO:0007669"/>
    <property type="project" value="InterPro"/>
</dbReference>